<dbReference type="InterPro" id="IPR015424">
    <property type="entry name" value="PyrdxlP-dep_Trfase"/>
</dbReference>
<keyword evidence="3 6" id="KW-0663">Pyridoxal phosphate</keyword>
<evidence type="ECO:0000313" key="9">
    <source>
        <dbReference type="EMBL" id="CAA9577631.1"/>
    </source>
</evidence>
<dbReference type="FunFam" id="3.90.1150.10:FF:000014">
    <property type="entry name" value="Probable glycine dehydrogenase (decarboxylating) subunit 2"/>
    <property type="match status" value="1"/>
</dbReference>
<dbReference type="EC" id="1.4.4.2" evidence="6"/>
<evidence type="ECO:0000256" key="4">
    <source>
        <dbReference type="ARBA" id="ARBA00023002"/>
    </source>
</evidence>
<feature type="modified residue" description="N6-(pyridoxal phosphate)lysine" evidence="6">
    <location>
        <position position="266"/>
    </location>
</feature>
<keyword evidence="4 6" id="KW-0560">Oxidoreductase</keyword>
<dbReference type="AlphaFoldDB" id="A0A6J4VMB0"/>
<gene>
    <name evidence="6" type="primary">gcvPB</name>
    <name evidence="9" type="ORF">AVDCRST_MAG87-3016</name>
</gene>
<feature type="domain" description="Glycine dehydrogenase C-terminal" evidence="8">
    <location>
        <begin position="351"/>
        <end position="451"/>
    </location>
</feature>
<dbReference type="GO" id="GO:0019464">
    <property type="term" value="P:glycine decarboxylation via glycine cleavage system"/>
    <property type="evidence" value="ECO:0007669"/>
    <property type="project" value="UniProtKB-UniRule"/>
</dbReference>
<dbReference type="NCBIfam" id="NF003346">
    <property type="entry name" value="PRK04366.1"/>
    <property type="match status" value="1"/>
</dbReference>
<dbReference type="InterPro" id="IPR023012">
    <property type="entry name" value="GcvPB"/>
</dbReference>
<dbReference type="FunFam" id="3.40.640.10:FF:000224">
    <property type="entry name" value="Probable glycine dehydrogenase (decarboxylating) subunit 2"/>
    <property type="match status" value="1"/>
</dbReference>
<dbReference type="Pfam" id="PF02347">
    <property type="entry name" value="GDC-P"/>
    <property type="match status" value="1"/>
</dbReference>
<dbReference type="CDD" id="cd00613">
    <property type="entry name" value="GDC-P"/>
    <property type="match status" value="1"/>
</dbReference>
<dbReference type="GO" id="GO:0016594">
    <property type="term" value="F:glycine binding"/>
    <property type="evidence" value="ECO:0007669"/>
    <property type="project" value="TreeGrafter"/>
</dbReference>
<dbReference type="Gene3D" id="6.20.440.10">
    <property type="match status" value="1"/>
</dbReference>
<dbReference type="Gene3D" id="3.40.640.10">
    <property type="entry name" value="Type I PLP-dependent aspartate aminotransferase-like (Major domain)"/>
    <property type="match status" value="1"/>
</dbReference>
<evidence type="ECO:0000256" key="2">
    <source>
        <dbReference type="ARBA" id="ARBA00003788"/>
    </source>
</evidence>
<dbReference type="GO" id="GO:0004375">
    <property type="term" value="F:glycine dehydrogenase (decarboxylating) activity"/>
    <property type="evidence" value="ECO:0007669"/>
    <property type="project" value="UniProtKB-EC"/>
</dbReference>
<comment type="similarity">
    <text evidence="6">Belongs to the GcvP family. C-terminal subunit subfamily.</text>
</comment>
<proteinExistence type="inferred from homology"/>
<dbReference type="InterPro" id="IPR020581">
    <property type="entry name" value="GDC_P"/>
</dbReference>
<dbReference type="SUPFAM" id="SSF53383">
    <property type="entry name" value="PLP-dependent transferases"/>
    <property type="match status" value="1"/>
</dbReference>
<evidence type="ECO:0000259" key="7">
    <source>
        <dbReference type="Pfam" id="PF02347"/>
    </source>
</evidence>
<feature type="domain" description="Glycine cleavage system P-protein N-terminal" evidence="7">
    <location>
        <begin position="30"/>
        <end position="306"/>
    </location>
</feature>
<reference evidence="9" key="1">
    <citation type="submission" date="2020-02" db="EMBL/GenBank/DDBJ databases">
        <authorList>
            <person name="Meier V. D."/>
        </authorList>
    </citation>
    <scope>NUCLEOTIDE SEQUENCE</scope>
    <source>
        <strain evidence="9">AVDCRST_MAG87</strain>
    </source>
</reference>
<evidence type="ECO:0000256" key="5">
    <source>
        <dbReference type="ARBA" id="ARBA00049026"/>
    </source>
</evidence>
<comment type="subunit">
    <text evidence="6">The glycine cleavage system is composed of four proteins: P, T, L and H. In this organism, the P 'protein' is a heterodimer of two subunits.</text>
</comment>
<dbReference type="InterPro" id="IPR015421">
    <property type="entry name" value="PyrdxlP-dep_Trfase_major"/>
</dbReference>
<comment type="function">
    <text evidence="2 6">The glycine cleavage system catalyzes the degradation of glycine. The P protein binds the alpha-amino group of glycine through its pyridoxal phosphate cofactor; CO(2) is released and the remaining methylamine moiety is then transferred to the lipoamide cofactor of the H protein.</text>
</comment>
<dbReference type="GO" id="GO:0005960">
    <property type="term" value="C:glycine cleavage complex"/>
    <property type="evidence" value="ECO:0007669"/>
    <property type="project" value="TreeGrafter"/>
</dbReference>
<dbReference type="Pfam" id="PF21478">
    <property type="entry name" value="GcvP2_C"/>
    <property type="match status" value="1"/>
</dbReference>
<dbReference type="InterPro" id="IPR049316">
    <property type="entry name" value="GDC-P_C"/>
</dbReference>
<dbReference type="Gene3D" id="3.90.1150.10">
    <property type="entry name" value="Aspartate Aminotransferase, domain 1"/>
    <property type="match status" value="1"/>
</dbReference>
<name>A0A6J4VMB0_9BACT</name>
<dbReference type="GO" id="GO:0030170">
    <property type="term" value="F:pyridoxal phosphate binding"/>
    <property type="evidence" value="ECO:0007669"/>
    <property type="project" value="TreeGrafter"/>
</dbReference>
<evidence type="ECO:0000256" key="6">
    <source>
        <dbReference type="HAMAP-Rule" id="MF_00713"/>
    </source>
</evidence>
<evidence type="ECO:0000256" key="1">
    <source>
        <dbReference type="ARBA" id="ARBA00001933"/>
    </source>
</evidence>
<evidence type="ECO:0000259" key="8">
    <source>
        <dbReference type="Pfam" id="PF21478"/>
    </source>
</evidence>
<dbReference type="InterPro" id="IPR049315">
    <property type="entry name" value="GDC-P_N"/>
</dbReference>
<comment type="catalytic activity">
    <reaction evidence="5 6">
        <text>N(6)-[(R)-lipoyl]-L-lysyl-[glycine-cleavage complex H protein] + glycine + H(+) = N(6)-[(R)-S(8)-aminomethyldihydrolipoyl]-L-lysyl-[glycine-cleavage complex H protein] + CO2</text>
        <dbReference type="Rhea" id="RHEA:24304"/>
        <dbReference type="Rhea" id="RHEA-COMP:10494"/>
        <dbReference type="Rhea" id="RHEA-COMP:10495"/>
        <dbReference type="ChEBI" id="CHEBI:15378"/>
        <dbReference type="ChEBI" id="CHEBI:16526"/>
        <dbReference type="ChEBI" id="CHEBI:57305"/>
        <dbReference type="ChEBI" id="CHEBI:83099"/>
        <dbReference type="ChEBI" id="CHEBI:83143"/>
        <dbReference type="EC" id="1.4.4.2"/>
    </reaction>
</comment>
<evidence type="ECO:0000256" key="3">
    <source>
        <dbReference type="ARBA" id="ARBA00022898"/>
    </source>
</evidence>
<comment type="cofactor">
    <cofactor evidence="1 6">
        <name>pyridoxal 5'-phosphate</name>
        <dbReference type="ChEBI" id="CHEBI:597326"/>
    </cofactor>
</comment>
<accession>A0A6J4VMB0</accession>
<dbReference type="PANTHER" id="PTHR11773">
    <property type="entry name" value="GLYCINE DEHYDROGENASE, DECARBOXYLATING"/>
    <property type="match status" value="1"/>
</dbReference>
<dbReference type="HAMAP" id="MF_00713">
    <property type="entry name" value="GcvPB"/>
    <property type="match status" value="1"/>
</dbReference>
<dbReference type="InterPro" id="IPR015422">
    <property type="entry name" value="PyrdxlP-dep_Trfase_small"/>
</dbReference>
<protein>
    <recommendedName>
        <fullName evidence="6">Probable glycine dehydrogenase (decarboxylating) subunit 2</fullName>
        <ecNumber evidence="6">1.4.4.2</ecNumber>
    </recommendedName>
    <alternativeName>
        <fullName evidence="6">Glycine cleavage system P-protein subunit 2</fullName>
    </alternativeName>
    <alternativeName>
        <fullName evidence="6">Glycine decarboxylase subunit 2</fullName>
    </alternativeName>
    <alternativeName>
        <fullName evidence="6">Glycine dehydrogenase (aminomethyl-transferring) subunit 2</fullName>
    </alternativeName>
</protein>
<dbReference type="GO" id="GO:0005829">
    <property type="term" value="C:cytosol"/>
    <property type="evidence" value="ECO:0007669"/>
    <property type="project" value="TreeGrafter"/>
</dbReference>
<dbReference type="PANTHER" id="PTHR11773:SF1">
    <property type="entry name" value="GLYCINE DEHYDROGENASE (DECARBOXYLATING), MITOCHONDRIAL"/>
    <property type="match status" value="1"/>
</dbReference>
<organism evidence="9">
    <name type="scientific">uncultured Thermomicrobiales bacterium</name>
    <dbReference type="NCBI Taxonomy" id="1645740"/>
    <lineage>
        <taxon>Bacteria</taxon>
        <taxon>Pseudomonadati</taxon>
        <taxon>Thermomicrobiota</taxon>
        <taxon>Thermomicrobia</taxon>
        <taxon>Thermomicrobiales</taxon>
        <taxon>environmental samples</taxon>
    </lineage>
</organism>
<sequence>MAVEPLIHELGKTGRRAVRFPAPDVPETPIPDHLLRQSLHWPEVSEIDVVRHFTRVSQKNHAIDINMYPLGSCTMKYNPKINEAVARYPGFARLHPYQPESTVQGALELMHELQGMLAEISGFDAVTLQPAAGAHGELTGCLIIGAYHKDRGDTRRTKMLIPDSAHGTNPATARMAGFEVVEVPSDDRGNADLEKLRALVGPDVAGLMITNPNTLGLWDEHIHEIVEVVHEAGGLVYNDGANFNAILGIARPGDLGIDVMHYNLHKTFSTPHGGGGPGSGPVGVTSELERFLPGPRVRIAEDTVGDSPRYEWFQPEASIGQLHSFHGNFGMHVRAYCYIRMHGAEGLRMISEDAVLNANYLMSQLRDHFEVAYDRTCMHEFVLSGSRQKRNGVRTLDMAKRLLDFGVHPPTTYFPLIVAEALMIEPTETESKESLDYFIDALIQIAGEAEREPEKVTGAPHTTEFKRLDEVGANRALEVRWVPPMVEVEERELAAVAD</sequence>
<dbReference type="EMBL" id="CADCWJ010000667">
    <property type="protein sequence ID" value="CAA9577631.1"/>
    <property type="molecule type" value="Genomic_DNA"/>
</dbReference>